<accession>A0ABW4C0Q0</accession>
<comment type="caution">
    <text evidence="1">The sequence shown here is derived from an EMBL/GenBank/DDBJ whole genome shotgun (WGS) entry which is preliminary data.</text>
</comment>
<name>A0ABW4C0Q0_9LACO</name>
<gene>
    <name evidence="1" type="ORF">ACFQ5L_02765</name>
</gene>
<dbReference type="EMBL" id="JBHTOJ010000008">
    <property type="protein sequence ID" value="MFD1419879.1"/>
    <property type="molecule type" value="Genomic_DNA"/>
</dbReference>
<reference evidence="2" key="1">
    <citation type="journal article" date="2019" name="Int. J. Syst. Evol. Microbiol.">
        <title>The Global Catalogue of Microorganisms (GCM) 10K type strain sequencing project: providing services to taxonomists for standard genome sequencing and annotation.</title>
        <authorList>
            <consortium name="The Broad Institute Genomics Platform"/>
            <consortium name="The Broad Institute Genome Sequencing Center for Infectious Disease"/>
            <person name="Wu L."/>
            <person name="Ma J."/>
        </authorList>
    </citation>
    <scope>NUCLEOTIDE SEQUENCE [LARGE SCALE GENOMIC DNA]</scope>
    <source>
        <strain evidence="2">CCM 8931</strain>
    </source>
</reference>
<protein>
    <recommendedName>
        <fullName evidence="3">Bacteriocin</fullName>
    </recommendedName>
</protein>
<evidence type="ECO:0000313" key="1">
    <source>
        <dbReference type="EMBL" id="MFD1419879.1"/>
    </source>
</evidence>
<sequence>MKKEMFLKNVKGIHSLNDTELRQVVGGKAPITSLAIGSVIHKNAIKFLKKYFK</sequence>
<evidence type="ECO:0000313" key="2">
    <source>
        <dbReference type="Proteomes" id="UP001597188"/>
    </source>
</evidence>
<organism evidence="1 2">
    <name type="scientific">Lactiplantibacillus songbeiensis</name>
    <dbReference type="NCBI Taxonomy" id="2559920"/>
    <lineage>
        <taxon>Bacteria</taxon>
        <taxon>Bacillati</taxon>
        <taxon>Bacillota</taxon>
        <taxon>Bacilli</taxon>
        <taxon>Lactobacillales</taxon>
        <taxon>Lactobacillaceae</taxon>
        <taxon>Lactiplantibacillus</taxon>
    </lineage>
</organism>
<evidence type="ECO:0008006" key="3">
    <source>
        <dbReference type="Google" id="ProtNLM"/>
    </source>
</evidence>
<proteinExistence type="predicted"/>
<dbReference type="Proteomes" id="UP001597188">
    <property type="component" value="Unassembled WGS sequence"/>
</dbReference>
<keyword evidence="2" id="KW-1185">Reference proteome</keyword>
<dbReference type="RefSeq" id="WP_379892494.1">
    <property type="nucleotide sequence ID" value="NZ_JBHTOJ010000008.1"/>
</dbReference>